<sequence>MARRRRDAGPPATGPGEREVLVGFLDYLRTSIAAKAEGLPEDEVRAAGVPSGTNLLGLIKHLTAVERHWLLGEPVRSWPATFRAGAHEPAAAVLAAYRETSAEANATITTWTDLDTPGPKPGKRGPQGRPSTSGAGNAPSRRWTLVHLIEETARHAGHADIIREQLDGRTGR</sequence>
<organism evidence="2">
    <name type="scientific">Kribbella sp. HUAS MG21</name>
    <dbReference type="NCBI Taxonomy" id="3160966"/>
    <lineage>
        <taxon>Bacteria</taxon>
        <taxon>Bacillati</taxon>
        <taxon>Actinomycetota</taxon>
        <taxon>Actinomycetes</taxon>
        <taxon>Propionibacteriales</taxon>
        <taxon>Kribbellaceae</taxon>
        <taxon>Kribbella</taxon>
    </lineage>
</organism>
<evidence type="ECO:0000256" key="1">
    <source>
        <dbReference type="SAM" id="MobiDB-lite"/>
    </source>
</evidence>
<evidence type="ECO:0000313" key="2">
    <source>
        <dbReference type="EMBL" id="XBV25324.1"/>
    </source>
</evidence>
<accession>A0AAU7TF63</accession>
<dbReference type="InterPro" id="IPR007061">
    <property type="entry name" value="MST-like"/>
</dbReference>
<feature type="region of interest" description="Disordered" evidence="1">
    <location>
        <begin position="108"/>
        <end position="141"/>
    </location>
</feature>
<name>A0AAU7TF63_9ACTN</name>
<dbReference type="EMBL" id="CP158165">
    <property type="protein sequence ID" value="XBV25324.1"/>
    <property type="molecule type" value="Genomic_DNA"/>
</dbReference>
<protein>
    <submittedName>
        <fullName evidence="2">DinB family protein</fullName>
    </submittedName>
</protein>
<dbReference type="InterPro" id="IPR034660">
    <property type="entry name" value="DinB/YfiT-like"/>
</dbReference>
<dbReference type="AlphaFoldDB" id="A0AAU7TF63"/>
<dbReference type="Gene3D" id="1.20.120.450">
    <property type="entry name" value="dinb family like domain"/>
    <property type="match status" value="1"/>
</dbReference>
<dbReference type="RefSeq" id="WP_350278138.1">
    <property type="nucleotide sequence ID" value="NZ_CP158165.1"/>
</dbReference>
<dbReference type="Pfam" id="PF04978">
    <property type="entry name" value="MST"/>
    <property type="match status" value="1"/>
</dbReference>
<gene>
    <name evidence="2" type="ORF">ABN611_02660</name>
</gene>
<proteinExistence type="predicted"/>
<reference evidence="2" key="1">
    <citation type="submission" date="2024-06" db="EMBL/GenBank/DDBJ databases">
        <title>Kribbella sp. strain HUAS MG21 genome sequences.</title>
        <authorList>
            <person name="Mo P."/>
        </authorList>
    </citation>
    <scope>NUCLEOTIDE SEQUENCE</scope>
    <source>
        <strain evidence="2">HUAS MG21</strain>
    </source>
</reference>
<dbReference type="SUPFAM" id="SSF109854">
    <property type="entry name" value="DinB/YfiT-like putative metalloenzymes"/>
    <property type="match status" value="1"/>
</dbReference>